<dbReference type="Proteomes" id="UP000831495">
    <property type="component" value="Chromosome"/>
</dbReference>
<dbReference type="InterPro" id="IPR016787">
    <property type="entry name" value="UCP021328"/>
</dbReference>
<gene>
    <name evidence="2" type="ORF">MOO45_07865</name>
</gene>
<proteinExistence type="predicted"/>
<dbReference type="Pfam" id="PF11208">
    <property type="entry name" value="DUF2992"/>
    <property type="match status" value="1"/>
</dbReference>
<organism evidence="2 3">
    <name type="scientific">Bombilactobacillus folatiphilus</name>
    <dbReference type="NCBI Taxonomy" id="2923362"/>
    <lineage>
        <taxon>Bacteria</taxon>
        <taxon>Bacillati</taxon>
        <taxon>Bacillota</taxon>
        <taxon>Bacilli</taxon>
        <taxon>Lactobacillales</taxon>
        <taxon>Lactobacillaceae</taxon>
        <taxon>Bombilactobacillus</taxon>
    </lineage>
</organism>
<evidence type="ECO:0000256" key="1">
    <source>
        <dbReference type="SAM" id="MobiDB-lite"/>
    </source>
</evidence>
<evidence type="ECO:0000313" key="2">
    <source>
        <dbReference type="EMBL" id="UQS82935.1"/>
    </source>
</evidence>
<protein>
    <submittedName>
        <fullName evidence="2">YjdF family protein</fullName>
    </submittedName>
</protein>
<feature type="compositionally biased region" description="Basic and acidic residues" evidence="1">
    <location>
        <begin position="104"/>
        <end position="121"/>
    </location>
</feature>
<accession>A0ABY4PBF9</accession>
<reference evidence="2" key="1">
    <citation type="journal article" date="2022" name="Int. J. Syst. Evol. Microbiol.">
        <title>Apilactobacillus apisilvae sp. nov., Nicolia spurrieriana gen. nov. sp. nov., Bombilactobacillus folatiphilus sp. nov. and Bombilactobacillus thymidiniphilus sp. nov., four new lactic acid bacterial isolates from stingless bees Tetragonula carbonaria and Austroplebeia australis.</title>
        <authorList>
            <person name="Oliphant S.A."/>
            <person name="Watson-Haigh N.S."/>
            <person name="Sumby K.M."/>
            <person name="Gardner J."/>
            <person name="Groom S."/>
            <person name="Jiranek V."/>
        </authorList>
    </citation>
    <scope>NUCLEOTIDE SEQUENCE</scope>
    <source>
        <strain evidence="2">SG4_D2</strain>
    </source>
</reference>
<sequence>MEYEGLKGDYRVVKYVFGPEPKDKEVEVFVNCKLQALIKKNDLKIASDNAFLVQAKPEKRLNPKKMQRKINKEKRKPVLSTKVQVTMQENREKAKLARKKRTKENKELQKEKKFQLKQEKRKEKKKGH</sequence>
<feature type="compositionally biased region" description="Basic residues" evidence="1">
    <location>
        <begin position="63"/>
        <end position="77"/>
    </location>
</feature>
<keyword evidence="3" id="KW-1185">Reference proteome</keyword>
<feature type="region of interest" description="Disordered" evidence="1">
    <location>
        <begin position="63"/>
        <end position="128"/>
    </location>
</feature>
<evidence type="ECO:0000313" key="3">
    <source>
        <dbReference type="Proteomes" id="UP000831495"/>
    </source>
</evidence>
<name>A0ABY4PBF9_9LACO</name>
<dbReference type="EMBL" id="CP093366">
    <property type="protein sequence ID" value="UQS82935.1"/>
    <property type="molecule type" value="Genomic_DNA"/>
</dbReference>